<keyword evidence="1" id="KW-0433">Leucine-rich repeat</keyword>
<feature type="domain" description="TIR" evidence="5">
    <location>
        <begin position="10"/>
        <end position="175"/>
    </location>
</feature>
<keyword evidence="7" id="KW-1185">Reference proteome</keyword>
<evidence type="ECO:0000313" key="7">
    <source>
        <dbReference type="Proteomes" id="UP001314170"/>
    </source>
</evidence>
<dbReference type="FunFam" id="3.40.50.10140:FF:000007">
    <property type="entry name" value="Disease resistance protein (TIR-NBS-LRR class)"/>
    <property type="match status" value="1"/>
</dbReference>
<dbReference type="EMBL" id="CAWUPB010000913">
    <property type="protein sequence ID" value="CAK7329111.1"/>
    <property type="molecule type" value="Genomic_DNA"/>
</dbReference>
<feature type="compositionally biased region" description="Basic and acidic residues" evidence="4">
    <location>
        <begin position="659"/>
        <end position="675"/>
    </location>
</feature>
<reference evidence="6 7" key="1">
    <citation type="submission" date="2024-01" db="EMBL/GenBank/DDBJ databases">
        <authorList>
            <person name="Waweru B."/>
        </authorList>
    </citation>
    <scope>NUCLEOTIDE SEQUENCE [LARGE SCALE GENOMIC DNA]</scope>
</reference>
<feature type="region of interest" description="Disordered" evidence="4">
    <location>
        <begin position="659"/>
        <end position="690"/>
    </location>
</feature>
<keyword evidence="3" id="KW-0520">NAD</keyword>
<dbReference type="InterPro" id="IPR035897">
    <property type="entry name" value="Toll_tir_struct_dom_sf"/>
</dbReference>
<dbReference type="Pfam" id="PF20160">
    <property type="entry name" value="C-JID"/>
    <property type="match status" value="1"/>
</dbReference>
<evidence type="ECO:0000256" key="4">
    <source>
        <dbReference type="SAM" id="MobiDB-lite"/>
    </source>
</evidence>
<dbReference type="SUPFAM" id="SSF52058">
    <property type="entry name" value="L domain-like"/>
    <property type="match status" value="1"/>
</dbReference>
<dbReference type="PANTHER" id="PTHR11017:SF555">
    <property type="entry name" value="TIR-NBS-LRR RCT1-LIKE RESISTANCE PROTEIN"/>
    <property type="match status" value="1"/>
</dbReference>
<organism evidence="6 7">
    <name type="scientific">Dovyalis caffra</name>
    <dbReference type="NCBI Taxonomy" id="77055"/>
    <lineage>
        <taxon>Eukaryota</taxon>
        <taxon>Viridiplantae</taxon>
        <taxon>Streptophyta</taxon>
        <taxon>Embryophyta</taxon>
        <taxon>Tracheophyta</taxon>
        <taxon>Spermatophyta</taxon>
        <taxon>Magnoliopsida</taxon>
        <taxon>eudicotyledons</taxon>
        <taxon>Gunneridae</taxon>
        <taxon>Pentapetalae</taxon>
        <taxon>rosids</taxon>
        <taxon>fabids</taxon>
        <taxon>Malpighiales</taxon>
        <taxon>Salicaceae</taxon>
        <taxon>Flacourtieae</taxon>
        <taxon>Dovyalis</taxon>
    </lineage>
</organism>
<proteinExistence type="predicted"/>
<dbReference type="PANTHER" id="PTHR11017">
    <property type="entry name" value="LEUCINE-RICH REPEAT-CONTAINING PROTEIN"/>
    <property type="match status" value="1"/>
</dbReference>
<dbReference type="Pfam" id="PF01582">
    <property type="entry name" value="TIR"/>
    <property type="match status" value="1"/>
</dbReference>
<gene>
    <name evidence="6" type="ORF">DCAF_LOCUS6859</name>
</gene>
<dbReference type="GO" id="GO:0007165">
    <property type="term" value="P:signal transduction"/>
    <property type="evidence" value="ECO:0007669"/>
    <property type="project" value="InterPro"/>
</dbReference>
<dbReference type="InterPro" id="IPR045344">
    <property type="entry name" value="C-JID"/>
</dbReference>
<accession>A0AAV1R535</accession>
<dbReference type="AlphaFoldDB" id="A0AAV1R535"/>
<dbReference type="GO" id="GO:0006952">
    <property type="term" value="P:defense response"/>
    <property type="evidence" value="ECO:0007669"/>
    <property type="project" value="InterPro"/>
</dbReference>
<dbReference type="InterPro" id="IPR032675">
    <property type="entry name" value="LRR_dom_sf"/>
</dbReference>
<keyword evidence="2" id="KW-0677">Repeat</keyword>
<dbReference type="InterPro" id="IPR000157">
    <property type="entry name" value="TIR_dom"/>
</dbReference>
<dbReference type="Gene3D" id="3.40.50.10140">
    <property type="entry name" value="Toll/interleukin-1 receptor homology (TIR) domain"/>
    <property type="match status" value="1"/>
</dbReference>
<evidence type="ECO:0000256" key="3">
    <source>
        <dbReference type="ARBA" id="ARBA00023027"/>
    </source>
</evidence>
<dbReference type="Gene3D" id="3.80.10.10">
    <property type="entry name" value="Ribonuclease Inhibitor"/>
    <property type="match status" value="2"/>
</dbReference>
<dbReference type="SMART" id="SM00255">
    <property type="entry name" value="TIR"/>
    <property type="match status" value="1"/>
</dbReference>
<dbReference type="SUPFAM" id="SSF52200">
    <property type="entry name" value="Toll/Interleukin receptor TIR domain"/>
    <property type="match status" value="1"/>
</dbReference>
<evidence type="ECO:0000256" key="1">
    <source>
        <dbReference type="ARBA" id="ARBA00022614"/>
    </source>
</evidence>
<comment type="caution">
    <text evidence="6">The sequence shown here is derived from an EMBL/GenBank/DDBJ whole genome shotgun (WGS) entry which is preliminary data.</text>
</comment>
<evidence type="ECO:0000259" key="5">
    <source>
        <dbReference type="PROSITE" id="PS50104"/>
    </source>
</evidence>
<protein>
    <recommendedName>
        <fullName evidence="5">TIR domain-containing protein</fullName>
    </recommendedName>
</protein>
<dbReference type="InterPro" id="IPR044974">
    <property type="entry name" value="Disease_R_plants"/>
</dbReference>
<dbReference type="Proteomes" id="UP001314170">
    <property type="component" value="Unassembled WGS sequence"/>
</dbReference>
<dbReference type="PROSITE" id="PS50104">
    <property type="entry name" value="TIR"/>
    <property type="match status" value="1"/>
</dbReference>
<name>A0AAV1R535_9ROSI</name>
<sequence>MTPPPQGDLGKHDVFVSFRGADTRYNFVSVLHRELVDRNGIETYIDNRLGGGEEIEAALLKKIEESLISLVIFSKNYADSTFCLRELAKILECKETKGQIVIPVFYQVDPTDIQELRGSYADGLAQREGECNAEEVEGWRHALKEIANLKGWDSNVIKHDTMLVDTIVDDIQKKLHQMPSLVSPSTDAKRLGTETVQAISLDMSKIQEMKLSPRVFKQMCNLRLVEFYFPEMGDYEISRRESELLFPKGLEFLSKRLRILRWDCCPLESMPSKFCPTNLVQLQMRNSSNLELWNEVSPLMNLKQLEVTGSSKLTTINEVLSKAPNLEILNLAGCEELRILDLSAVPNIVVLDLSSCISLDKVPTSIKNCTKLTRLYLRYCDSLRTLCAEIGHLFQLVELDIHVCSNLESLPSSIGQLKCLKKLNLNGCSKLAMVPDSIGSLVSLRKLDLSYTNIDRVPVSIKQLSDLKTLYLVYCERLRCLPELPSSLQSLHAKGCSSLESVASIFTEAENDDYEVDSEDFDFTNCLNLCEDARLTIIAGAKLRIQRMATSLSKQEYSGEPIGFRLSVPGDRVPKWFSYKSKAGSSSVKIKPHCYSATDQELLGFAFCSVEPRWTVDIGCECECHLITESGTRELRFSYDRRGKLAMEMLATSWPIKWDYGKDDGRKGRKGEKGSARGLANPPKTLVKEE</sequence>
<evidence type="ECO:0000256" key="2">
    <source>
        <dbReference type="ARBA" id="ARBA00022737"/>
    </source>
</evidence>
<evidence type="ECO:0000313" key="6">
    <source>
        <dbReference type="EMBL" id="CAK7329111.1"/>
    </source>
</evidence>